<reference evidence="2 3" key="1">
    <citation type="submission" date="2017-09" db="EMBL/GenBank/DDBJ databases">
        <title>Depth-based differentiation of microbial function through sediment-hosted aquifers and enrichment of novel symbionts in the deep terrestrial subsurface.</title>
        <authorList>
            <person name="Probst A.J."/>
            <person name="Ladd B."/>
            <person name="Jarett J.K."/>
            <person name="Geller-Mcgrath D.E."/>
            <person name="Sieber C.M."/>
            <person name="Emerson J.B."/>
            <person name="Anantharaman K."/>
            <person name="Thomas B.C."/>
            <person name="Malmstrom R."/>
            <person name="Stieglmeier M."/>
            <person name="Klingl A."/>
            <person name="Woyke T."/>
            <person name="Ryan C.M."/>
            <person name="Banfield J.F."/>
        </authorList>
    </citation>
    <scope>NUCLEOTIDE SEQUENCE [LARGE SCALE GENOMIC DNA]</scope>
    <source>
        <strain evidence="2">CG11_big_fil_rev_8_21_14_0_20_36_8</strain>
    </source>
</reference>
<feature type="transmembrane region" description="Helical" evidence="1">
    <location>
        <begin position="244"/>
        <end position="263"/>
    </location>
</feature>
<name>A0A2M6ITB4_9BACT</name>
<feature type="transmembrane region" description="Helical" evidence="1">
    <location>
        <begin position="221"/>
        <end position="237"/>
    </location>
</feature>
<feature type="transmembrane region" description="Helical" evidence="1">
    <location>
        <begin position="53"/>
        <end position="74"/>
    </location>
</feature>
<gene>
    <name evidence="2" type="ORF">COV58_04780</name>
</gene>
<dbReference type="EMBL" id="PCVM01000113">
    <property type="protein sequence ID" value="PIQ73015.1"/>
    <property type="molecule type" value="Genomic_DNA"/>
</dbReference>
<protein>
    <recommendedName>
        <fullName evidence="4">DUF2029 domain-containing protein</fullName>
    </recommendedName>
</protein>
<evidence type="ECO:0000313" key="2">
    <source>
        <dbReference type="EMBL" id="PIQ73015.1"/>
    </source>
</evidence>
<feature type="transmembrane region" description="Helical" evidence="1">
    <location>
        <begin position="86"/>
        <end position="104"/>
    </location>
</feature>
<feature type="transmembrane region" description="Helical" evidence="1">
    <location>
        <begin position="269"/>
        <end position="286"/>
    </location>
</feature>
<comment type="caution">
    <text evidence="2">The sequence shown here is derived from an EMBL/GenBank/DDBJ whole genome shotgun (WGS) entry which is preliminary data.</text>
</comment>
<feature type="transmembrane region" description="Helical" evidence="1">
    <location>
        <begin position="199"/>
        <end position="215"/>
    </location>
</feature>
<feature type="transmembrane region" description="Helical" evidence="1">
    <location>
        <begin position="344"/>
        <end position="361"/>
    </location>
</feature>
<evidence type="ECO:0008006" key="4">
    <source>
        <dbReference type="Google" id="ProtNLM"/>
    </source>
</evidence>
<organism evidence="2 3">
    <name type="scientific">Candidatus Roizmanbacteria bacterium CG11_big_fil_rev_8_21_14_0_20_36_8</name>
    <dbReference type="NCBI Taxonomy" id="1974856"/>
    <lineage>
        <taxon>Bacteria</taxon>
        <taxon>Candidatus Roizmaniibacteriota</taxon>
    </lineage>
</organism>
<dbReference type="Pfam" id="PF26314">
    <property type="entry name" value="MptA_B_family"/>
    <property type="match status" value="1"/>
</dbReference>
<accession>A0A2M6ITB4</accession>
<feature type="transmembrane region" description="Helical" evidence="1">
    <location>
        <begin position="293"/>
        <end position="324"/>
    </location>
</feature>
<dbReference type="Proteomes" id="UP000231056">
    <property type="component" value="Unassembled WGS sequence"/>
</dbReference>
<evidence type="ECO:0000256" key="1">
    <source>
        <dbReference type="SAM" id="Phobius"/>
    </source>
</evidence>
<evidence type="ECO:0000313" key="3">
    <source>
        <dbReference type="Proteomes" id="UP000231056"/>
    </source>
</evidence>
<keyword evidence="1" id="KW-0812">Transmembrane</keyword>
<keyword evidence="1" id="KW-1133">Transmembrane helix</keyword>
<feature type="transmembrane region" description="Helical" evidence="1">
    <location>
        <begin position="171"/>
        <end position="192"/>
    </location>
</feature>
<proteinExistence type="predicted"/>
<keyword evidence="1" id="KW-0472">Membrane</keyword>
<feature type="transmembrane region" description="Helical" evidence="1">
    <location>
        <begin position="7"/>
        <end position="29"/>
    </location>
</feature>
<dbReference type="AlphaFoldDB" id="A0A2M6ITB4"/>
<sequence>MNISKSSFSFYLFSSVVIFIVAIYSYALIDPNLTLFNSYLWVKFRDPLVYFGYYHRGYSMFVYSILIVALYVIYKIGVKNYRSLSLLKITGIISLVLLFSYPFLSHDFFNYIFDAKILTFYGQNPYTTPPSQFQGDEWLRFMHWVHRPYPYGPTFLAITLIPSYLAMGKFILSYFFFKLLSVIFYVLGVYYLQKMERKAAFILALHPLVIVEGLVNAHNDLLAVSFGIIGIYYLLSSRCAFGRMFLIISAGIKYLSLPLVILISKNKLTYFLALCGQLALLLYLSFAREIQPWYFLSLFTFLPFYKSIIFRSEIFLFSLLMSYYPYIYLGGWDKTYKVVMKHQIIWLGLFLNLIFMCYLIWKERRNIKLSLLQDVIGGNNK</sequence>